<keyword evidence="1" id="KW-0732">Signal</keyword>
<name>A0A418V4S5_9DEIO</name>
<dbReference type="EMBL" id="QYUJ01000014">
    <property type="protein sequence ID" value="RJF71057.1"/>
    <property type="molecule type" value="Genomic_DNA"/>
</dbReference>
<dbReference type="Proteomes" id="UP000286287">
    <property type="component" value="Unassembled WGS sequence"/>
</dbReference>
<gene>
    <name evidence="2" type="ORF">D3875_05135</name>
</gene>
<feature type="signal peptide" evidence="1">
    <location>
        <begin position="1"/>
        <end position="24"/>
    </location>
</feature>
<feature type="chain" id="PRO_5019289972" evidence="1">
    <location>
        <begin position="25"/>
        <end position="127"/>
    </location>
</feature>
<dbReference type="AlphaFoldDB" id="A0A418V4S5"/>
<accession>A0A418V4S5</accession>
<dbReference type="InterPro" id="IPR013783">
    <property type="entry name" value="Ig-like_fold"/>
</dbReference>
<evidence type="ECO:0000313" key="3">
    <source>
        <dbReference type="Proteomes" id="UP000286287"/>
    </source>
</evidence>
<evidence type="ECO:0000313" key="2">
    <source>
        <dbReference type="EMBL" id="RJF71057.1"/>
    </source>
</evidence>
<comment type="caution">
    <text evidence="2">The sequence shown here is derived from an EMBL/GenBank/DDBJ whole genome shotgun (WGS) entry which is preliminary data.</text>
</comment>
<sequence length="127" mass="13117">MQRFFFASLLLIGGLASCAPRNQAAVAGVTQPPTLVKVSQAAAIGETVTVQGRYLGGMNTAYVLLGATPEGTGGYKVPNTAIKSWTDSEINFVVPADAPVGGSWLYVVVGGMQSANGLPFSIKQAQK</sequence>
<proteinExistence type="predicted"/>
<dbReference type="RefSeq" id="WP_119761791.1">
    <property type="nucleotide sequence ID" value="NZ_QYUJ01000014.1"/>
</dbReference>
<dbReference type="Gene3D" id="2.60.40.10">
    <property type="entry name" value="Immunoglobulins"/>
    <property type="match status" value="1"/>
</dbReference>
<protein>
    <submittedName>
        <fullName evidence="2">Cell surface protein</fullName>
    </submittedName>
</protein>
<evidence type="ECO:0000256" key="1">
    <source>
        <dbReference type="SAM" id="SignalP"/>
    </source>
</evidence>
<dbReference type="InterPro" id="IPR014756">
    <property type="entry name" value="Ig_E-set"/>
</dbReference>
<keyword evidence="3" id="KW-1185">Reference proteome</keyword>
<organism evidence="2 3">
    <name type="scientific">Deinococcus cavernae</name>
    <dbReference type="NCBI Taxonomy" id="2320857"/>
    <lineage>
        <taxon>Bacteria</taxon>
        <taxon>Thermotogati</taxon>
        <taxon>Deinococcota</taxon>
        <taxon>Deinococci</taxon>
        <taxon>Deinococcales</taxon>
        <taxon>Deinococcaceae</taxon>
        <taxon>Deinococcus</taxon>
    </lineage>
</organism>
<dbReference type="SUPFAM" id="SSF81296">
    <property type="entry name" value="E set domains"/>
    <property type="match status" value="1"/>
</dbReference>
<dbReference type="OrthoDB" id="72958at2"/>
<reference evidence="2 3" key="1">
    <citation type="submission" date="2018-09" db="EMBL/GenBank/DDBJ databases">
        <authorList>
            <person name="Zhu H."/>
        </authorList>
    </citation>
    <scope>NUCLEOTIDE SEQUENCE [LARGE SCALE GENOMIC DNA]</scope>
    <source>
        <strain evidence="2 3">K2S05-167</strain>
    </source>
</reference>
<dbReference type="PROSITE" id="PS51257">
    <property type="entry name" value="PROKAR_LIPOPROTEIN"/>
    <property type="match status" value="1"/>
</dbReference>